<dbReference type="SUPFAM" id="SSF117396">
    <property type="entry name" value="TM1631-like"/>
    <property type="match status" value="1"/>
</dbReference>
<proteinExistence type="predicted"/>
<gene>
    <name evidence="1" type="ORF">CNR27_03595</name>
</gene>
<dbReference type="Gene3D" id="3.20.20.410">
    <property type="entry name" value="Protein of unknown function UPF0759"/>
    <property type="match status" value="1"/>
</dbReference>
<evidence type="ECO:0000313" key="1">
    <source>
        <dbReference type="EMBL" id="ATD66647.1"/>
    </source>
</evidence>
<dbReference type="InterPro" id="IPR036520">
    <property type="entry name" value="UPF0759_sf"/>
</dbReference>
<dbReference type="Proteomes" id="UP000218968">
    <property type="component" value="Chromosome"/>
</dbReference>
<dbReference type="PANTHER" id="PTHR30348:SF4">
    <property type="entry name" value="DUF72 DOMAIN-CONTAINING PROTEIN"/>
    <property type="match status" value="1"/>
</dbReference>
<dbReference type="RefSeq" id="WP_096296974.1">
    <property type="nucleotide sequence ID" value="NZ_CP023406.1"/>
</dbReference>
<evidence type="ECO:0000313" key="2">
    <source>
        <dbReference type="Proteomes" id="UP000218968"/>
    </source>
</evidence>
<dbReference type="EMBL" id="CP023406">
    <property type="protein sequence ID" value="ATD66647.1"/>
    <property type="molecule type" value="Genomic_DNA"/>
</dbReference>
<accession>A0A290XBY2</accession>
<dbReference type="InterPro" id="IPR002763">
    <property type="entry name" value="DUF72"/>
</dbReference>
<keyword evidence="2" id="KW-1185">Reference proteome</keyword>
<dbReference type="AlphaFoldDB" id="A0A290XBY2"/>
<dbReference type="OrthoDB" id="9780310at2"/>
<name>A0A290XBY2_9GAMM</name>
<dbReference type="PANTHER" id="PTHR30348">
    <property type="entry name" value="UNCHARACTERIZED PROTEIN YECE"/>
    <property type="match status" value="1"/>
</dbReference>
<sequence>MNDLFSSAPSPVHGIRTGIGGWTFPEWRDNFYPKGLVQKRELEYASRRLTAIEINGTFYGAQKPATYAKWGSETPPGFVFSLKAPRHIVGARALAGTAKQIAGFVEGGIAELGDHLGPLLWQFAPQRRFDADDVEAFLALLPDSVDGLPLRHAVEVRHPSFQSETWLRLARARGVATVFTDSSDYPSFADITGDFIYARLMASRENSPTGYPGLQLDAWAQRALQWARGEAPGDLPYAGARDAAPVVPRETFVFFISAAKARNPAAAMALQQRLEAAAK</sequence>
<dbReference type="Pfam" id="PF01904">
    <property type="entry name" value="DUF72"/>
    <property type="match status" value="1"/>
</dbReference>
<organism evidence="1 2">
    <name type="scientific">Luteimonas chenhongjianii</name>
    <dbReference type="NCBI Taxonomy" id="2006110"/>
    <lineage>
        <taxon>Bacteria</taxon>
        <taxon>Pseudomonadati</taxon>
        <taxon>Pseudomonadota</taxon>
        <taxon>Gammaproteobacteria</taxon>
        <taxon>Lysobacterales</taxon>
        <taxon>Lysobacteraceae</taxon>
        <taxon>Luteimonas</taxon>
    </lineage>
</organism>
<reference evidence="2" key="1">
    <citation type="submission" date="2017-09" db="EMBL/GenBank/DDBJ databases">
        <title>Luteimonas liuhanmingii sp.nov., isolated from the intestinal contents of Tibetan Plateau Pika in Yushu, Qinghai Province, China.</title>
        <authorList>
            <person name="Gui Z."/>
        </authorList>
    </citation>
    <scope>NUCLEOTIDE SEQUENCE [LARGE SCALE GENOMIC DNA]</scope>
    <source>
        <strain evidence="2">100111</strain>
    </source>
</reference>
<dbReference type="KEGG" id="lum:CNR27_03595"/>
<protein>
    <recommendedName>
        <fullName evidence="3">DUF72 domain-containing protein</fullName>
    </recommendedName>
</protein>
<evidence type="ECO:0008006" key="3">
    <source>
        <dbReference type="Google" id="ProtNLM"/>
    </source>
</evidence>